<dbReference type="GO" id="GO:0005634">
    <property type="term" value="C:nucleus"/>
    <property type="evidence" value="ECO:0007669"/>
    <property type="project" value="TreeGrafter"/>
</dbReference>
<dbReference type="SUPFAM" id="SSF57667">
    <property type="entry name" value="beta-beta-alpha zinc fingers"/>
    <property type="match status" value="1"/>
</dbReference>
<dbReference type="PROSITE" id="PS51678">
    <property type="entry name" value="SAM_MT_PRMT"/>
    <property type="match status" value="1"/>
</dbReference>
<dbReference type="Pfam" id="PF08241">
    <property type="entry name" value="Methyltransf_11"/>
    <property type="match status" value="1"/>
</dbReference>
<dbReference type="Pfam" id="PF12756">
    <property type="entry name" value="zf-C2H2_2"/>
    <property type="match status" value="1"/>
</dbReference>
<feature type="region of interest" description="Disordered" evidence="7">
    <location>
        <begin position="1"/>
        <end position="41"/>
    </location>
</feature>
<evidence type="ECO:0000259" key="9">
    <source>
        <dbReference type="Pfam" id="PF12756"/>
    </source>
</evidence>
<evidence type="ECO:0000313" key="11">
    <source>
        <dbReference type="EMBL" id="MBX16255.1"/>
    </source>
</evidence>
<dbReference type="FunFam" id="3.40.50.150:FF:000016">
    <property type="entry name" value="Protein arginine N-methyltransferase 6"/>
    <property type="match status" value="1"/>
</dbReference>
<evidence type="ECO:0000256" key="4">
    <source>
        <dbReference type="ARBA" id="ARBA00047384"/>
    </source>
</evidence>
<dbReference type="EMBL" id="GGEC01035771">
    <property type="protein sequence ID" value="MBX16255.1"/>
    <property type="molecule type" value="Transcribed_RNA"/>
</dbReference>
<evidence type="ECO:0000256" key="5">
    <source>
        <dbReference type="ARBA" id="ARBA00049303"/>
    </source>
</evidence>
<dbReference type="InterPro" id="IPR055135">
    <property type="entry name" value="PRMT_dom"/>
</dbReference>
<evidence type="ECO:0000256" key="6">
    <source>
        <dbReference type="PROSITE-ProRule" id="PRU01015"/>
    </source>
</evidence>
<dbReference type="GO" id="GO:0032259">
    <property type="term" value="P:methylation"/>
    <property type="evidence" value="ECO:0007669"/>
    <property type="project" value="UniProtKB-KW"/>
</dbReference>
<dbReference type="Gene3D" id="2.70.160.11">
    <property type="entry name" value="Hnrnp arginine n-methyltransferase1"/>
    <property type="match status" value="1"/>
</dbReference>
<feature type="domain" description="ZN622/Rei1/Reh1 zinc finger C2H2-type" evidence="9">
    <location>
        <begin position="51"/>
        <end position="125"/>
    </location>
</feature>
<keyword evidence="2 6" id="KW-0808">Transferase</keyword>
<comment type="catalytic activity">
    <reaction evidence="5">
        <text>L-arginyl-[protein] + S-adenosyl-L-methionine = N(omega)-methyl-L-arginyl-[protein] + S-adenosyl-L-homocysteine + H(+)</text>
        <dbReference type="Rhea" id="RHEA:48100"/>
        <dbReference type="Rhea" id="RHEA-COMP:10532"/>
        <dbReference type="Rhea" id="RHEA-COMP:11990"/>
        <dbReference type="ChEBI" id="CHEBI:15378"/>
        <dbReference type="ChEBI" id="CHEBI:29965"/>
        <dbReference type="ChEBI" id="CHEBI:57856"/>
        <dbReference type="ChEBI" id="CHEBI:59789"/>
        <dbReference type="ChEBI" id="CHEBI:65280"/>
    </reaction>
    <physiologicalReaction direction="left-to-right" evidence="5">
        <dbReference type="Rhea" id="RHEA:48101"/>
    </physiologicalReaction>
</comment>
<evidence type="ECO:0000256" key="3">
    <source>
        <dbReference type="ARBA" id="ARBA00022691"/>
    </source>
</evidence>
<keyword evidence="3 6" id="KW-0949">S-adenosyl-L-methionine</keyword>
<dbReference type="InterPro" id="IPR013216">
    <property type="entry name" value="Methyltransf_11"/>
</dbReference>
<feature type="domain" description="Methyltransferase type 11" evidence="8">
    <location>
        <begin position="309"/>
        <end position="424"/>
    </location>
</feature>
<reference evidence="11" key="1">
    <citation type="submission" date="2018-02" db="EMBL/GenBank/DDBJ databases">
        <title>Rhizophora mucronata_Transcriptome.</title>
        <authorList>
            <person name="Meera S.P."/>
            <person name="Sreeshan A."/>
            <person name="Augustine A."/>
        </authorList>
    </citation>
    <scope>NUCLEOTIDE SEQUENCE</scope>
    <source>
        <tissue evidence="11">Leaf</tissue>
    </source>
</reference>
<dbReference type="GO" id="GO:0042054">
    <property type="term" value="F:histone methyltransferase activity"/>
    <property type="evidence" value="ECO:0007669"/>
    <property type="project" value="TreeGrafter"/>
</dbReference>
<dbReference type="InterPro" id="IPR041661">
    <property type="entry name" value="ZN622/Rei1/Reh1_Znf-C2H2"/>
</dbReference>
<dbReference type="Pfam" id="PF22528">
    <property type="entry name" value="PRMT_C"/>
    <property type="match status" value="1"/>
</dbReference>
<dbReference type="GO" id="GO:0035242">
    <property type="term" value="F:protein-arginine omega-N asymmetric methyltransferase activity"/>
    <property type="evidence" value="ECO:0007669"/>
    <property type="project" value="UniProtKB-EC"/>
</dbReference>
<dbReference type="PANTHER" id="PTHR11006">
    <property type="entry name" value="PROTEIN ARGININE N-METHYLTRANSFERASE"/>
    <property type="match status" value="1"/>
</dbReference>
<protein>
    <submittedName>
        <fullName evidence="11">Arginine N-methyltransferase family protein</fullName>
    </submittedName>
</protein>
<feature type="compositionally biased region" description="Acidic residues" evidence="7">
    <location>
        <begin position="11"/>
        <end position="41"/>
    </location>
</feature>
<evidence type="ECO:0000259" key="10">
    <source>
        <dbReference type="Pfam" id="PF22528"/>
    </source>
</evidence>
<feature type="domain" description="Protein arginine N-methyltransferase" evidence="10">
    <location>
        <begin position="428"/>
        <end position="587"/>
    </location>
</feature>
<dbReference type="InterPro" id="IPR036236">
    <property type="entry name" value="Znf_C2H2_sf"/>
</dbReference>
<name>A0A2P2LE70_RHIMU</name>
<keyword evidence="1 6" id="KW-0489">Methyltransferase</keyword>
<feature type="compositionally biased region" description="Basic and acidic residues" evidence="7">
    <location>
        <begin position="1"/>
        <end position="10"/>
    </location>
</feature>
<dbReference type="PANTHER" id="PTHR11006:SF89">
    <property type="entry name" value="PROTEIN ARGININE N-METHYLTRANSFERASE 3-RELATED"/>
    <property type="match status" value="1"/>
</dbReference>
<dbReference type="CDD" id="cd02440">
    <property type="entry name" value="AdoMet_MTases"/>
    <property type="match status" value="1"/>
</dbReference>
<evidence type="ECO:0000259" key="8">
    <source>
        <dbReference type="Pfam" id="PF08241"/>
    </source>
</evidence>
<dbReference type="InterPro" id="IPR029063">
    <property type="entry name" value="SAM-dependent_MTases_sf"/>
</dbReference>
<evidence type="ECO:0000256" key="1">
    <source>
        <dbReference type="ARBA" id="ARBA00022603"/>
    </source>
</evidence>
<organism evidence="11">
    <name type="scientific">Rhizophora mucronata</name>
    <name type="common">Asiatic mangrove</name>
    <dbReference type="NCBI Taxonomy" id="61149"/>
    <lineage>
        <taxon>Eukaryota</taxon>
        <taxon>Viridiplantae</taxon>
        <taxon>Streptophyta</taxon>
        <taxon>Embryophyta</taxon>
        <taxon>Tracheophyta</taxon>
        <taxon>Spermatophyta</taxon>
        <taxon>Magnoliopsida</taxon>
        <taxon>eudicotyledons</taxon>
        <taxon>Gunneridae</taxon>
        <taxon>Pentapetalae</taxon>
        <taxon>rosids</taxon>
        <taxon>fabids</taxon>
        <taxon>Malpighiales</taxon>
        <taxon>Rhizophoraceae</taxon>
        <taxon>Rhizophora</taxon>
    </lineage>
</organism>
<dbReference type="SUPFAM" id="SSF53335">
    <property type="entry name" value="S-adenosyl-L-methionine-dependent methyltransferases"/>
    <property type="match status" value="1"/>
</dbReference>
<dbReference type="Gene3D" id="3.40.50.150">
    <property type="entry name" value="Vaccinia Virus protein VP39"/>
    <property type="match status" value="1"/>
</dbReference>
<dbReference type="InterPro" id="IPR025799">
    <property type="entry name" value="Arg_MeTrfase"/>
</dbReference>
<sequence length="638" mass="70893">MEETQKKTVIIDDESEEDEEENGDWEDWREDDDNGEKADNEEESEKSRLLCLFCCSKYGSCDELFEHCRLFHKFDFQGLRKAFGLDFYGSLKLVNYVRSQVAENRCWTCGITCQSNLDLQSHLHEALNVHEIKLFWDDDRYLKPFMQDDTLLYSFSDDEEGEDDYTVGVDKEELIKDLGNIEEITINDDNTWQKSMSSSDYCVQNARDHVASATNGHVGVAGCSKMLMINGGSKGNAGSSCEKHVDMHSKASLMNLAAKDIKKINENYFGAYSSFGIHREMISDKVRMEAYRQAVLKNPSLLTGAVVMDVGCGTGILSLFAALAGASRVIAVEASEKMAAIATQIAKDNFLWRNDGQTEGDNQCSGVVDVVQGMVEELEKSIQIEPHSVDVLLSEWMGYCLLYESMLNSVLHARDKWLKPGGAILPDIATIYAVGFGRGGTSLPFWEDVYGFNMSCIGKELVQDAAQVPIVDIMDASDLVTDAVVLQTFDLVTMKPSDVDFTASIDLDPKFDIPGSDSTELTSKTAWCYGVVLWFDTAFSSRFCKETPAVLSTSPYTAKTHWSQTILTFREPIAVARGQACADKLAVGTEACPAARIHLRISIVRAAQHRSIDISLETSGVGLDGRKRCWPVQMFNLS</sequence>
<proteinExistence type="predicted"/>
<dbReference type="AlphaFoldDB" id="A0A2P2LE70"/>
<accession>A0A2P2LE70</accession>
<evidence type="ECO:0000256" key="2">
    <source>
        <dbReference type="ARBA" id="ARBA00022679"/>
    </source>
</evidence>
<evidence type="ECO:0000256" key="7">
    <source>
        <dbReference type="SAM" id="MobiDB-lite"/>
    </source>
</evidence>
<comment type="catalytic activity">
    <reaction evidence="4">
        <text>L-arginyl-[protein] + 2 S-adenosyl-L-methionine = N(omega),N(omega)-dimethyl-L-arginyl-[protein] + 2 S-adenosyl-L-homocysteine + 2 H(+)</text>
        <dbReference type="Rhea" id="RHEA:48096"/>
        <dbReference type="Rhea" id="RHEA-COMP:10532"/>
        <dbReference type="Rhea" id="RHEA-COMP:11991"/>
        <dbReference type="ChEBI" id="CHEBI:15378"/>
        <dbReference type="ChEBI" id="CHEBI:29965"/>
        <dbReference type="ChEBI" id="CHEBI:57856"/>
        <dbReference type="ChEBI" id="CHEBI:59789"/>
        <dbReference type="ChEBI" id="CHEBI:61897"/>
        <dbReference type="EC" id="2.1.1.319"/>
    </reaction>
    <physiologicalReaction direction="left-to-right" evidence="4">
        <dbReference type="Rhea" id="RHEA:48097"/>
    </physiologicalReaction>
</comment>